<dbReference type="Gene3D" id="3.40.50.1820">
    <property type="entry name" value="alpha/beta hydrolase"/>
    <property type="match status" value="1"/>
</dbReference>
<proteinExistence type="predicted"/>
<name>A0A4U9HB26_SERRU</name>
<evidence type="ECO:0000313" key="2">
    <source>
        <dbReference type="Proteomes" id="UP000307968"/>
    </source>
</evidence>
<dbReference type="EMBL" id="LR590463">
    <property type="protein sequence ID" value="VTP59976.1"/>
    <property type="molecule type" value="Genomic_DNA"/>
</dbReference>
<protein>
    <submittedName>
        <fullName evidence="1">Esterase</fullName>
    </submittedName>
</protein>
<accession>A0A4U9HB26</accession>
<dbReference type="SUPFAM" id="SSF53474">
    <property type="entry name" value="alpha/beta-Hydrolases"/>
    <property type="match status" value="1"/>
</dbReference>
<evidence type="ECO:0000313" key="1">
    <source>
        <dbReference type="EMBL" id="VTP59976.1"/>
    </source>
</evidence>
<dbReference type="AlphaFoldDB" id="A0A4U9HB26"/>
<dbReference type="InterPro" id="IPR029058">
    <property type="entry name" value="AB_hydrolase_fold"/>
</dbReference>
<dbReference type="Proteomes" id="UP000307968">
    <property type="component" value="Chromosome"/>
</dbReference>
<reference evidence="1 2" key="1">
    <citation type="submission" date="2019-05" db="EMBL/GenBank/DDBJ databases">
        <authorList>
            <consortium name="Pathogen Informatics"/>
        </authorList>
    </citation>
    <scope>NUCLEOTIDE SEQUENCE [LARGE SCALE GENOMIC DNA]</scope>
    <source>
        <strain evidence="1 2">NCTC12971</strain>
    </source>
</reference>
<organism evidence="1 2">
    <name type="scientific">Serratia rubidaea</name>
    <name type="common">Serratia marinorubra</name>
    <dbReference type="NCBI Taxonomy" id="61652"/>
    <lineage>
        <taxon>Bacteria</taxon>
        <taxon>Pseudomonadati</taxon>
        <taxon>Pseudomonadota</taxon>
        <taxon>Gammaproteobacteria</taxon>
        <taxon>Enterobacterales</taxon>
        <taxon>Yersiniaceae</taxon>
        <taxon>Serratia</taxon>
    </lineage>
</organism>
<sequence>MRCRPGNMNSRCPTVFFYHGYCSSKEVYAYFGYALAKAGFRVILPDADQHGERYHGR</sequence>
<gene>
    <name evidence="1" type="ORF">NCTC12971_00430</name>
</gene>